<evidence type="ECO:0000313" key="2">
    <source>
        <dbReference type="Proteomes" id="UP000317484"/>
    </source>
</evidence>
<gene>
    <name evidence="1" type="ORF">SAMN06273567_11061</name>
</gene>
<sequence>MERRAGSVAGDRPSLWTGALAGYAASRTMDAVTGWFHGRQSGASRQREQEIAPGGTLAQLGRRLGRAAGRDLDDATADRVGTAVHRAFGVTYGVVAAALVRRGVHPLRAGLLVGAGAFLLVDEGTALPTLTSYPLVSHARGVVGHATVGTGIGLLLWLTGRS</sequence>
<proteinExistence type="predicted"/>
<name>A0A521FKM2_9ACTN</name>
<protein>
    <recommendedName>
        <fullName evidence="3">DUF1440 domain-containing protein</fullName>
    </recommendedName>
</protein>
<dbReference type="Proteomes" id="UP000317484">
    <property type="component" value="Unassembled WGS sequence"/>
</dbReference>
<dbReference type="RefSeq" id="WP_142460314.1">
    <property type="nucleotide sequence ID" value="NZ_FXTJ01000010.1"/>
</dbReference>
<organism evidence="1 2">
    <name type="scientific">Geodermatophilus aquaeductus</name>
    <dbReference type="NCBI Taxonomy" id="1564161"/>
    <lineage>
        <taxon>Bacteria</taxon>
        <taxon>Bacillati</taxon>
        <taxon>Actinomycetota</taxon>
        <taxon>Actinomycetes</taxon>
        <taxon>Geodermatophilales</taxon>
        <taxon>Geodermatophilaceae</taxon>
        <taxon>Geodermatophilus</taxon>
    </lineage>
</organism>
<evidence type="ECO:0008006" key="3">
    <source>
        <dbReference type="Google" id="ProtNLM"/>
    </source>
</evidence>
<reference evidence="1 2" key="1">
    <citation type="submission" date="2017-05" db="EMBL/GenBank/DDBJ databases">
        <authorList>
            <person name="Varghese N."/>
            <person name="Submissions S."/>
        </authorList>
    </citation>
    <scope>NUCLEOTIDE SEQUENCE [LARGE SCALE GENOMIC DNA]</scope>
    <source>
        <strain evidence="1 2">DSM 46834</strain>
    </source>
</reference>
<keyword evidence="2" id="KW-1185">Reference proteome</keyword>
<dbReference type="EMBL" id="FXTJ01000010">
    <property type="protein sequence ID" value="SMO96669.1"/>
    <property type="molecule type" value="Genomic_DNA"/>
</dbReference>
<evidence type="ECO:0000313" key="1">
    <source>
        <dbReference type="EMBL" id="SMO96669.1"/>
    </source>
</evidence>
<accession>A0A521FKM2</accession>
<dbReference type="AlphaFoldDB" id="A0A521FKM2"/>